<keyword evidence="4" id="KW-1185">Reference proteome</keyword>
<dbReference type="InterPro" id="IPR019251">
    <property type="entry name" value="DUF2231_TM"/>
</dbReference>
<feature type="transmembrane region" description="Helical" evidence="1">
    <location>
        <begin position="151"/>
        <end position="172"/>
    </location>
</feature>
<dbReference type="Proteomes" id="UP000193144">
    <property type="component" value="Unassembled WGS sequence"/>
</dbReference>
<reference evidence="3 4" key="1">
    <citation type="submission" date="2016-07" db="EMBL/GenBank/DDBJ databases">
        <title>Pervasive Adenine N6-methylation of Active Genes in Fungi.</title>
        <authorList>
            <consortium name="DOE Joint Genome Institute"/>
            <person name="Mondo S.J."/>
            <person name="Dannebaum R.O."/>
            <person name="Kuo R.C."/>
            <person name="Labutti K."/>
            <person name="Haridas S."/>
            <person name="Kuo A."/>
            <person name="Salamov A."/>
            <person name="Ahrendt S.R."/>
            <person name="Lipzen A."/>
            <person name="Sullivan W."/>
            <person name="Andreopoulos W.B."/>
            <person name="Clum A."/>
            <person name="Lindquist E."/>
            <person name="Daum C."/>
            <person name="Ramamoorthy G.K."/>
            <person name="Gryganskyi A."/>
            <person name="Culley D."/>
            <person name="Magnuson J.K."/>
            <person name="James T.Y."/>
            <person name="O'Malley M.A."/>
            <person name="Stajich J.E."/>
            <person name="Spatafora J.W."/>
            <person name="Visel A."/>
            <person name="Grigoriev I.V."/>
        </authorList>
    </citation>
    <scope>NUCLEOTIDE SEQUENCE [LARGE SCALE GENOMIC DNA]</scope>
    <source>
        <strain evidence="3 4">CBS 115471</strain>
    </source>
</reference>
<evidence type="ECO:0000256" key="1">
    <source>
        <dbReference type="SAM" id="Phobius"/>
    </source>
</evidence>
<feature type="domain" description="DUF2231" evidence="2">
    <location>
        <begin position="17"/>
        <end position="175"/>
    </location>
</feature>
<keyword evidence="1" id="KW-0472">Membrane</keyword>
<dbReference type="EMBL" id="MCFA01000315">
    <property type="protein sequence ID" value="ORX94205.1"/>
    <property type="molecule type" value="Genomic_DNA"/>
</dbReference>
<evidence type="ECO:0000259" key="2">
    <source>
        <dbReference type="Pfam" id="PF09990"/>
    </source>
</evidence>
<feature type="transmembrane region" description="Helical" evidence="1">
    <location>
        <begin position="72"/>
        <end position="92"/>
    </location>
</feature>
<sequence length="186" mass="19578">MKFRYASGPVQLTSSSNPAHPATVHFPIAFITLTGALDALYVASSHPSTAGLVASTLKTLDMQLSPAMLPQLSYYTTVLALITALPATVSGVMELMPLIQRDGFSTPKAQTGALHAALNDISLLALVYNWWTRRSAVGFEPSSTNVAISALLNVPATLFAAYLGGALVYQYGMGMGRGASKSKKAQ</sequence>
<feature type="transmembrane region" description="Helical" evidence="1">
    <location>
        <begin position="113"/>
        <end position="131"/>
    </location>
</feature>
<gene>
    <name evidence="3" type="ORF">BCR34DRAFT_620202</name>
</gene>
<evidence type="ECO:0000313" key="4">
    <source>
        <dbReference type="Proteomes" id="UP000193144"/>
    </source>
</evidence>
<comment type="caution">
    <text evidence="3">The sequence shown here is derived from an EMBL/GenBank/DDBJ whole genome shotgun (WGS) entry which is preliminary data.</text>
</comment>
<keyword evidence="1" id="KW-0812">Transmembrane</keyword>
<dbReference type="Pfam" id="PF09990">
    <property type="entry name" value="DUF2231"/>
    <property type="match status" value="1"/>
</dbReference>
<protein>
    <recommendedName>
        <fullName evidence="2">DUF2231 domain-containing protein</fullName>
    </recommendedName>
</protein>
<proteinExistence type="predicted"/>
<accession>A0A1Y1Y8K1</accession>
<keyword evidence="1" id="KW-1133">Transmembrane helix</keyword>
<dbReference type="AlphaFoldDB" id="A0A1Y1Y8K1"/>
<name>A0A1Y1Y8K1_9PLEO</name>
<evidence type="ECO:0000313" key="3">
    <source>
        <dbReference type="EMBL" id="ORX94205.1"/>
    </source>
</evidence>
<organism evidence="3 4">
    <name type="scientific">Clohesyomyces aquaticus</name>
    <dbReference type="NCBI Taxonomy" id="1231657"/>
    <lineage>
        <taxon>Eukaryota</taxon>
        <taxon>Fungi</taxon>
        <taxon>Dikarya</taxon>
        <taxon>Ascomycota</taxon>
        <taxon>Pezizomycotina</taxon>
        <taxon>Dothideomycetes</taxon>
        <taxon>Pleosporomycetidae</taxon>
        <taxon>Pleosporales</taxon>
        <taxon>Lindgomycetaceae</taxon>
        <taxon>Clohesyomyces</taxon>
    </lineage>
</organism>
<dbReference type="OrthoDB" id="2580011at2759"/>